<sequence>MATERNMRGNIVCRECGRAFSFLAPHLRMTHEMSVSEYRERWGIAKHVPLASAEHSTRCRDNVIRRIRSGELDPDLQVRMMAEGYARIKDRSRPSALQQKSSSRTATLNRIWETSPAVKRVSAEIRREAVRRMKARNETGENVRSIADELNLSLSCLYRWQAEDG</sequence>
<reference evidence="2 3" key="1">
    <citation type="submission" date="2019-11" db="EMBL/GenBank/DDBJ databases">
        <title>Escherichia alba sp. nov. isolated from the gut of plastic-eating superworms Zophobas atratus.</title>
        <authorList>
            <person name="Yang Y."/>
        </authorList>
    </citation>
    <scope>NUCLEOTIDE SEQUENCE [LARGE SCALE GENOMIC DNA]</scope>
    <source>
        <strain evidence="3">BIT-B35</strain>
    </source>
</reference>
<dbReference type="GO" id="GO:0008270">
    <property type="term" value="F:zinc ion binding"/>
    <property type="evidence" value="ECO:0007669"/>
    <property type="project" value="InterPro"/>
</dbReference>
<accession>A0A6L6IMM2</accession>
<proteinExistence type="inferred from homology"/>
<comment type="caution">
    <text evidence="2">The sequence shown here is derived from an EMBL/GenBank/DDBJ whole genome shotgun (WGS) entry which is preliminary data.</text>
</comment>
<dbReference type="Proteomes" id="UP000477739">
    <property type="component" value="Unassembled WGS sequence"/>
</dbReference>
<gene>
    <name evidence="2" type="ORF">GJV78_14500</name>
</gene>
<dbReference type="GO" id="GO:0006355">
    <property type="term" value="P:regulation of DNA-templated transcription"/>
    <property type="evidence" value="ECO:0007669"/>
    <property type="project" value="InterPro"/>
</dbReference>
<dbReference type="OrthoDB" id="6631728at2"/>
<protein>
    <submittedName>
        <fullName evidence="2">ROS/MUCR transcriptional regulator domain protein</fullName>
    </submittedName>
</protein>
<dbReference type="EMBL" id="WMJZ01000020">
    <property type="protein sequence ID" value="MTH47445.1"/>
    <property type="molecule type" value="Genomic_DNA"/>
</dbReference>
<comment type="similarity">
    <text evidence="1">Belongs to the ros/MucR family.</text>
</comment>
<organism evidence="2 3">
    <name type="scientific">Intestinirhabdus alba</name>
    <dbReference type="NCBI Taxonomy" id="2899544"/>
    <lineage>
        <taxon>Bacteria</taxon>
        <taxon>Pseudomonadati</taxon>
        <taxon>Pseudomonadota</taxon>
        <taxon>Gammaproteobacteria</taxon>
        <taxon>Enterobacterales</taxon>
        <taxon>Enterobacteriaceae</taxon>
        <taxon>Intestinirhabdus</taxon>
    </lineage>
</organism>
<evidence type="ECO:0000313" key="2">
    <source>
        <dbReference type="EMBL" id="MTH47445.1"/>
    </source>
</evidence>
<name>A0A6L6IMM2_9ENTR</name>
<dbReference type="RefSeq" id="WP_017694204.1">
    <property type="nucleotide sequence ID" value="NZ_WMJZ01000020.1"/>
</dbReference>
<evidence type="ECO:0000313" key="3">
    <source>
        <dbReference type="Proteomes" id="UP000477739"/>
    </source>
</evidence>
<dbReference type="GO" id="GO:0003677">
    <property type="term" value="F:DNA binding"/>
    <property type="evidence" value="ECO:0007669"/>
    <property type="project" value="InterPro"/>
</dbReference>
<dbReference type="Gene3D" id="1.10.10.1550">
    <property type="entry name" value="ROS/MUCR transcriptional regulator protein"/>
    <property type="match status" value="1"/>
</dbReference>
<dbReference type="Pfam" id="PF05443">
    <property type="entry name" value="ROS_MUCR"/>
    <property type="match status" value="1"/>
</dbReference>
<evidence type="ECO:0000256" key="1">
    <source>
        <dbReference type="ARBA" id="ARBA00007031"/>
    </source>
</evidence>
<keyword evidence="3" id="KW-1185">Reference proteome</keyword>
<dbReference type="AlphaFoldDB" id="A0A6L6IMM2"/>
<dbReference type="InterPro" id="IPR008807">
    <property type="entry name" value="ROS_MUCR"/>
</dbReference>
<dbReference type="InterPro" id="IPR041920">
    <property type="entry name" value="ROS/MUCR_sf"/>
</dbReference>